<gene>
    <name evidence="2" type="ORF">J4G33_15105</name>
</gene>
<dbReference type="Gene3D" id="2.30.40.10">
    <property type="entry name" value="Urease, subunit C, domain 1"/>
    <property type="match status" value="1"/>
</dbReference>
<dbReference type="EMBL" id="JAGEMK010000010">
    <property type="protein sequence ID" value="MBO1753137.1"/>
    <property type="molecule type" value="Genomic_DNA"/>
</dbReference>
<dbReference type="PANTHER" id="PTHR22642:SF2">
    <property type="entry name" value="PROTEIN LONG AFTER FAR-RED 3"/>
    <property type="match status" value="1"/>
</dbReference>
<dbReference type="AlphaFoldDB" id="A0A939LXN1"/>
<reference evidence="2" key="1">
    <citation type="submission" date="2021-03" db="EMBL/GenBank/DDBJ databases">
        <title>Actinotalea soli sp. nov., isolated from soil.</title>
        <authorList>
            <person name="Ping W."/>
            <person name="Zhang J."/>
        </authorList>
    </citation>
    <scope>NUCLEOTIDE SEQUENCE</scope>
    <source>
        <strain evidence="2">BY-33</strain>
    </source>
</reference>
<evidence type="ECO:0000313" key="3">
    <source>
        <dbReference type="Proteomes" id="UP000664209"/>
    </source>
</evidence>
<dbReference type="InterPro" id="IPR011059">
    <property type="entry name" value="Metal-dep_hydrolase_composite"/>
</dbReference>
<accession>A0A939LXN1</accession>
<comment type="caution">
    <text evidence="2">The sequence shown here is derived from an EMBL/GenBank/DDBJ whole genome shotgun (WGS) entry which is preliminary data.</text>
</comment>
<evidence type="ECO:0000259" key="1">
    <source>
        <dbReference type="Pfam" id="PF07969"/>
    </source>
</evidence>
<dbReference type="Gene3D" id="3.20.20.140">
    <property type="entry name" value="Metal-dependent hydrolases"/>
    <property type="match status" value="1"/>
</dbReference>
<organism evidence="2 3">
    <name type="scientific">Actinotalea soli</name>
    <dbReference type="NCBI Taxonomy" id="2819234"/>
    <lineage>
        <taxon>Bacteria</taxon>
        <taxon>Bacillati</taxon>
        <taxon>Actinomycetota</taxon>
        <taxon>Actinomycetes</taxon>
        <taxon>Micrococcales</taxon>
        <taxon>Cellulomonadaceae</taxon>
        <taxon>Actinotalea</taxon>
    </lineage>
</organism>
<dbReference type="SUPFAM" id="SSF51338">
    <property type="entry name" value="Composite domain of metallo-dependent hydrolases"/>
    <property type="match status" value="1"/>
</dbReference>
<dbReference type="Gene3D" id="3.10.310.70">
    <property type="match status" value="1"/>
</dbReference>
<dbReference type="GO" id="GO:0016810">
    <property type="term" value="F:hydrolase activity, acting on carbon-nitrogen (but not peptide) bonds"/>
    <property type="evidence" value="ECO:0007669"/>
    <property type="project" value="InterPro"/>
</dbReference>
<dbReference type="PANTHER" id="PTHR22642">
    <property type="entry name" value="IMIDAZOLONEPROPIONASE"/>
    <property type="match status" value="1"/>
</dbReference>
<dbReference type="CDD" id="cd01300">
    <property type="entry name" value="YtcJ_like"/>
    <property type="match status" value="1"/>
</dbReference>
<dbReference type="InterPro" id="IPR033932">
    <property type="entry name" value="YtcJ-like"/>
</dbReference>
<dbReference type="InterPro" id="IPR013108">
    <property type="entry name" value="Amidohydro_3"/>
</dbReference>
<dbReference type="SUPFAM" id="SSF51556">
    <property type="entry name" value="Metallo-dependent hydrolases"/>
    <property type="match status" value="1"/>
</dbReference>
<evidence type="ECO:0000313" key="2">
    <source>
        <dbReference type="EMBL" id="MBO1753137.1"/>
    </source>
</evidence>
<sequence length="498" mass="51833">MLLRGARLVPIGHEPAGAPASVTGTPVDVRLVDGRIAEVGPTLAAVAGEEVVDLAGRWLMPGLWDAHTHMDQWALARQRLDVSQARSAAEAAGMVCRRLAEQPVPDGAMLVAFGFRDGLWPDAPTAALLDEAIAAAGLPPTAVTAVSGDLHCGWLSSPALAQLGVADHPTGLMREAEWMPLTALLDAVPVEVLDAWVGEATRAAAARGVVGVVDLEIADNLVTWPRRAEAGPLALRVEAGVWPEHLDGVAGRPSGTPLTPDGLVTVGPFKVVTDGSLNTRTAFCHDPYPGLTGPLARGVLSVPPEVLVPLMGRAHAGGLRCAIHAIGDLANTLVLDAFESTGARGSVEHAQLLRPEDAPRMAALGLVASIQPEHAMDDRDVADRHWAGRTGHAFAFATLAQAGVTLALGSDAPVAVLDPWAAIDAAVRRSRDGRDVWHPEQRLDLATAVAASVRGRVAVGEAADLVVLDADPTDPATDLRAMPVAGTLLAGRWTHRAL</sequence>
<proteinExistence type="predicted"/>
<dbReference type="Proteomes" id="UP000664209">
    <property type="component" value="Unassembled WGS sequence"/>
</dbReference>
<name>A0A939LXN1_9CELL</name>
<feature type="domain" description="Amidohydrolase 3" evidence="1">
    <location>
        <begin position="50"/>
        <end position="493"/>
    </location>
</feature>
<dbReference type="Pfam" id="PF07969">
    <property type="entry name" value="Amidohydro_3"/>
    <property type="match status" value="1"/>
</dbReference>
<keyword evidence="3" id="KW-1185">Reference proteome</keyword>
<dbReference type="RefSeq" id="WP_208056900.1">
    <property type="nucleotide sequence ID" value="NZ_JAGEMK010000010.1"/>
</dbReference>
<protein>
    <submittedName>
        <fullName evidence="2">Amidohydrolase</fullName>
    </submittedName>
</protein>
<dbReference type="InterPro" id="IPR032466">
    <property type="entry name" value="Metal_Hydrolase"/>
</dbReference>